<accession>A0ABT2VUI3</accession>
<dbReference type="InterPro" id="IPR010985">
    <property type="entry name" value="Ribbon_hlx_hlx"/>
</dbReference>
<dbReference type="SUPFAM" id="SSF47598">
    <property type="entry name" value="Ribbon-helix-helix"/>
    <property type="match status" value="1"/>
</dbReference>
<evidence type="ECO:0000313" key="1">
    <source>
        <dbReference type="EMBL" id="MCU7613653.1"/>
    </source>
</evidence>
<protein>
    <submittedName>
        <fullName evidence="1">Arc family DNA binding domain-containing protein</fullName>
    </submittedName>
</protein>
<dbReference type="EMBL" id="JAOTEN010000001">
    <property type="protein sequence ID" value="MCU7613653.1"/>
    <property type="molecule type" value="Genomic_DNA"/>
</dbReference>
<name>A0ABT2VUI3_9FLAO</name>
<proteinExistence type="predicted"/>
<gene>
    <name evidence="1" type="ORF">N0B16_04310</name>
</gene>
<reference evidence="2" key="1">
    <citation type="submission" date="2023-07" db="EMBL/GenBank/DDBJ databases">
        <title>Chryseobacterium sp. GMJ5 Genome sequencing and assembly.</title>
        <authorList>
            <person name="Jung Y."/>
        </authorList>
    </citation>
    <scope>NUCLEOTIDE SEQUENCE [LARGE SCALE GENOMIC DNA]</scope>
    <source>
        <strain evidence="2">GMJ5</strain>
    </source>
</reference>
<organism evidence="1 2">
    <name type="scientific">Chryseobacterium gilvum</name>
    <dbReference type="NCBI Taxonomy" id="2976534"/>
    <lineage>
        <taxon>Bacteria</taxon>
        <taxon>Pseudomonadati</taxon>
        <taxon>Bacteroidota</taxon>
        <taxon>Flavobacteriia</taxon>
        <taxon>Flavobacteriales</taxon>
        <taxon>Weeksellaceae</taxon>
        <taxon>Chryseobacterium group</taxon>
        <taxon>Chryseobacterium</taxon>
    </lineage>
</organism>
<keyword evidence="2" id="KW-1185">Reference proteome</keyword>
<comment type="caution">
    <text evidence="1">The sequence shown here is derived from an EMBL/GenBank/DDBJ whole genome shotgun (WGS) entry which is preliminary data.</text>
</comment>
<evidence type="ECO:0000313" key="2">
    <source>
        <dbReference type="Proteomes" id="UP001208114"/>
    </source>
</evidence>
<dbReference type="Proteomes" id="UP001208114">
    <property type="component" value="Unassembled WGS sequence"/>
</dbReference>
<sequence length="64" mass="7552">MKIDNAENRSEKPPKGKKSFVIRIDESTYKLIEKWSNDEFRSVNGQIEYILHQSLIEAGRKKKE</sequence>
<dbReference type="RefSeq" id="WP_262989498.1">
    <property type="nucleotide sequence ID" value="NZ_JAOTEN010000001.1"/>
</dbReference>